<dbReference type="RefSeq" id="WP_188467512.1">
    <property type="nucleotide sequence ID" value="NZ_BAABHU010000018.1"/>
</dbReference>
<dbReference type="Pfam" id="PF13591">
    <property type="entry name" value="MerR_2"/>
    <property type="match status" value="1"/>
</dbReference>
<evidence type="ECO:0008006" key="3">
    <source>
        <dbReference type="Google" id="ProtNLM"/>
    </source>
</evidence>
<protein>
    <recommendedName>
        <fullName evidence="3">MerR family transcriptional regulator</fullName>
    </recommendedName>
</protein>
<evidence type="ECO:0000313" key="2">
    <source>
        <dbReference type="Proteomes" id="UP000636010"/>
    </source>
</evidence>
<dbReference type="EMBL" id="BMEC01000018">
    <property type="protein sequence ID" value="GGC53658.1"/>
    <property type="molecule type" value="Genomic_DNA"/>
</dbReference>
<comment type="caution">
    <text evidence="1">The sequence shown here is derived from an EMBL/GenBank/DDBJ whole genome shotgun (WGS) entry which is preliminary data.</text>
</comment>
<sequence length="96" mass="11287">METENYISIETICRYHEVSESFIVSLSESDLIEVTIVDQVKCIPNSQLSALEKFVRLHNDLEINHQGIEVINRLVNKIDSLQEEILRLRKRLELYE</sequence>
<evidence type="ECO:0000313" key="1">
    <source>
        <dbReference type="EMBL" id="GGC53658.1"/>
    </source>
</evidence>
<organism evidence="1 2">
    <name type="scientific">Marivirga lumbricoides</name>
    <dbReference type="NCBI Taxonomy" id="1046115"/>
    <lineage>
        <taxon>Bacteria</taxon>
        <taxon>Pseudomonadati</taxon>
        <taxon>Bacteroidota</taxon>
        <taxon>Cytophagia</taxon>
        <taxon>Cytophagales</taxon>
        <taxon>Marivirgaceae</taxon>
        <taxon>Marivirga</taxon>
    </lineage>
</organism>
<dbReference type="Proteomes" id="UP000636010">
    <property type="component" value="Unassembled WGS sequence"/>
</dbReference>
<keyword evidence="2" id="KW-1185">Reference proteome</keyword>
<gene>
    <name evidence="1" type="ORF">GCM10011506_44120</name>
</gene>
<reference evidence="2" key="1">
    <citation type="journal article" date="2019" name="Int. J. Syst. Evol. Microbiol.">
        <title>The Global Catalogue of Microorganisms (GCM) 10K type strain sequencing project: providing services to taxonomists for standard genome sequencing and annotation.</title>
        <authorList>
            <consortium name="The Broad Institute Genomics Platform"/>
            <consortium name="The Broad Institute Genome Sequencing Center for Infectious Disease"/>
            <person name="Wu L."/>
            <person name="Ma J."/>
        </authorList>
    </citation>
    <scope>NUCLEOTIDE SEQUENCE [LARGE SCALE GENOMIC DNA]</scope>
    <source>
        <strain evidence="2">CGMCC 1.10832</strain>
    </source>
</reference>
<proteinExistence type="predicted"/>
<dbReference type="Gene3D" id="1.10.1660.10">
    <property type="match status" value="1"/>
</dbReference>
<name>A0ABQ1N7S2_9BACT</name>
<accession>A0ABQ1N7S2</accession>